<evidence type="ECO:0000256" key="2">
    <source>
        <dbReference type="SAM" id="MobiDB-lite"/>
    </source>
</evidence>
<feature type="region of interest" description="Disordered" evidence="2">
    <location>
        <begin position="288"/>
        <end position="337"/>
    </location>
</feature>
<evidence type="ECO:0000313" key="4">
    <source>
        <dbReference type="EMBL" id="MED6148659.1"/>
    </source>
</evidence>
<feature type="domain" description="Rab-GAP TBC" evidence="3">
    <location>
        <begin position="1"/>
        <end position="156"/>
    </location>
</feature>
<dbReference type="EMBL" id="JASCZI010091046">
    <property type="protein sequence ID" value="MED6148659.1"/>
    <property type="molecule type" value="Genomic_DNA"/>
</dbReference>
<name>A0ABU6TIR3_9FABA</name>
<proteinExistence type="predicted"/>
<evidence type="ECO:0000313" key="5">
    <source>
        <dbReference type="Proteomes" id="UP001341840"/>
    </source>
</evidence>
<keyword evidence="1" id="KW-0343">GTPase activation</keyword>
<dbReference type="InterPro" id="IPR000195">
    <property type="entry name" value="Rab-GAP-TBC_dom"/>
</dbReference>
<dbReference type="Pfam" id="PF00566">
    <property type="entry name" value="RabGAP-TBC"/>
    <property type="match status" value="1"/>
</dbReference>
<evidence type="ECO:0000259" key="3">
    <source>
        <dbReference type="PROSITE" id="PS50086"/>
    </source>
</evidence>
<protein>
    <recommendedName>
        <fullName evidence="3">Rab-GAP TBC domain-containing protein</fullName>
    </recommendedName>
</protein>
<dbReference type="PANTHER" id="PTHR22957">
    <property type="entry name" value="TBC1 DOMAIN FAMILY MEMBER GTPASE-ACTIVATING PROTEIN"/>
    <property type="match status" value="1"/>
</dbReference>
<gene>
    <name evidence="4" type="ORF">PIB30_055036</name>
</gene>
<dbReference type="Gene3D" id="1.10.472.80">
    <property type="entry name" value="Ypt/Rab-GAP domain of gyp1p, domain 3"/>
    <property type="match status" value="1"/>
</dbReference>
<feature type="region of interest" description="Disordered" evidence="2">
    <location>
        <begin position="493"/>
        <end position="512"/>
    </location>
</feature>
<dbReference type="Proteomes" id="UP001341840">
    <property type="component" value="Unassembled WGS sequence"/>
</dbReference>
<keyword evidence="5" id="KW-1185">Reference proteome</keyword>
<sequence length="610" mass="66977">MRKSTDSEDDIGSSGDASKIQSLDELDPKIRALVLLGDAYGAEGELGVVLSDKFLVHDAYCMFDALMNGAHGSVAMADFFSYSPVVGSNTGLPPVIEASNALYHLLFHVDSSLHGHLVDLGVEPQYFALRWFRVLFGREFSLDNLLIIWDAIFLSDNSKKQKLAGDNTESGFMILQSPRGAFITAMAVAMLLRLRSSLLATENPTTCLQRLLNFPGDTDIGKLLEKAKSLQAIASTTEISSSIPSFVWFNNQAKSIIARSTTIPSELDSPRTTLKLLTDSYWEEKWRTAHSTEEPKQDGAENQVPAQKKKWTEKVNVSLKRTESAPSPSTINGGKEECKEAVRRSLLEDLCKELGSEVDTEKPHRHEMVFRHGNLPVVFEREQDDGSECSNNYFEDIRGLSVNTRSEGNSPIFSGLGSPREAVNDHRNTYNFNLSFLDNEMNEAGSPLPLSDCPENLSHTSSFNNDSVGNSATLPKVGKLNKFQWLFSRLGRNSDASSSVKGGGPSKPAKCENQSNLIPFSSISSGHCSPVRSRRDSSVDQNMVGTIRNIGQSMLEHIQVIESAFPQEQGGRASSQEKLFKDVMVGKGQVAAITAALNDLRKISNLLSEM</sequence>
<dbReference type="PANTHER" id="PTHR22957:SF337">
    <property type="entry name" value="TBC1 DOMAIN FAMILY MEMBER 5"/>
    <property type="match status" value="1"/>
</dbReference>
<organism evidence="4 5">
    <name type="scientific">Stylosanthes scabra</name>
    <dbReference type="NCBI Taxonomy" id="79078"/>
    <lineage>
        <taxon>Eukaryota</taxon>
        <taxon>Viridiplantae</taxon>
        <taxon>Streptophyta</taxon>
        <taxon>Embryophyta</taxon>
        <taxon>Tracheophyta</taxon>
        <taxon>Spermatophyta</taxon>
        <taxon>Magnoliopsida</taxon>
        <taxon>eudicotyledons</taxon>
        <taxon>Gunneridae</taxon>
        <taxon>Pentapetalae</taxon>
        <taxon>rosids</taxon>
        <taxon>fabids</taxon>
        <taxon>Fabales</taxon>
        <taxon>Fabaceae</taxon>
        <taxon>Papilionoideae</taxon>
        <taxon>50 kb inversion clade</taxon>
        <taxon>dalbergioids sensu lato</taxon>
        <taxon>Dalbergieae</taxon>
        <taxon>Pterocarpus clade</taxon>
        <taxon>Stylosanthes</taxon>
    </lineage>
</organism>
<dbReference type="PROSITE" id="PS50086">
    <property type="entry name" value="TBC_RABGAP"/>
    <property type="match status" value="1"/>
</dbReference>
<evidence type="ECO:0000256" key="1">
    <source>
        <dbReference type="ARBA" id="ARBA00022468"/>
    </source>
</evidence>
<dbReference type="SUPFAM" id="SSF47923">
    <property type="entry name" value="Ypt/Rab-GAP domain of gyp1p"/>
    <property type="match status" value="1"/>
</dbReference>
<reference evidence="4 5" key="1">
    <citation type="journal article" date="2023" name="Plants (Basel)">
        <title>Bridging the Gap: Combining Genomics and Transcriptomics Approaches to Understand Stylosanthes scabra, an Orphan Legume from the Brazilian Caatinga.</title>
        <authorList>
            <person name="Ferreira-Neto J.R.C."/>
            <person name="da Silva M.D."/>
            <person name="Binneck E."/>
            <person name="de Melo N.F."/>
            <person name="da Silva R.H."/>
            <person name="de Melo A.L.T.M."/>
            <person name="Pandolfi V."/>
            <person name="Bustamante F.O."/>
            <person name="Brasileiro-Vidal A.C."/>
            <person name="Benko-Iseppon A.M."/>
        </authorList>
    </citation>
    <scope>NUCLEOTIDE SEQUENCE [LARGE SCALE GENOMIC DNA]</scope>
    <source>
        <tissue evidence="4">Leaves</tissue>
    </source>
</reference>
<accession>A0ABU6TIR3</accession>
<feature type="compositionally biased region" description="Basic and acidic residues" evidence="2">
    <location>
        <begin position="288"/>
        <end position="299"/>
    </location>
</feature>
<dbReference type="InterPro" id="IPR035969">
    <property type="entry name" value="Rab-GAP_TBC_sf"/>
</dbReference>
<comment type="caution">
    <text evidence="4">The sequence shown here is derived from an EMBL/GenBank/DDBJ whole genome shotgun (WGS) entry which is preliminary data.</text>
</comment>